<sequence>MGHGRALHILNPMNLLNQLEPSLIRNGGLLLGGELLKGPGVLSQVHFGANQEDGSVGAVVGDFWVPLGKDVVIGGRVDY</sequence>
<protein>
    <submittedName>
        <fullName evidence="1">Uncharacterized protein</fullName>
    </submittedName>
</protein>
<reference evidence="1" key="1">
    <citation type="journal article" date="2020" name="J. Eukaryot. Microbiol.">
        <title>De novo Sequencing, Assembly and Annotation of the Transcriptome for the Free-Living Testate Amoeba Arcella intermedia.</title>
        <authorList>
            <person name="Ribeiro G.M."/>
            <person name="Porfirio-Sousa A.L."/>
            <person name="Maurer-Alcala X.X."/>
            <person name="Katz L.A."/>
            <person name="Lahr D.J.G."/>
        </authorList>
    </citation>
    <scope>NUCLEOTIDE SEQUENCE</scope>
</reference>
<name>A0A6B2LSZ2_9EUKA</name>
<dbReference type="AlphaFoldDB" id="A0A6B2LSZ2"/>
<organism evidence="1">
    <name type="scientific">Arcella intermedia</name>
    <dbReference type="NCBI Taxonomy" id="1963864"/>
    <lineage>
        <taxon>Eukaryota</taxon>
        <taxon>Amoebozoa</taxon>
        <taxon>Tubulinea</taxon>
        <taxon>Elardia</taxon>
        <taxon>Arcellinida</taxon>
        <taxon>Sphaerothecina</taxon>
        <taxon>Arcellidae</taxon>
        <taxon>Arcella</taxon>
    </lineage>
</organism>
<evidence type="ECO:0000313" key="1">
    <source>
        <dbReference type="EMBL" id="NDV40153.1"/>
    </source>
</evidence>
<accession>A0A6B2LSZ2</accession>
<dbReference type="EMBL" id="GIBP01011184">
    <property type="protein sequence ID" value="NDV40153.1"/>
    <property type="molecule type" value="Transcribed_RNA"/>
</dbReference>
<proteinExistence type="predicted"/>